<dbReference type="PANTHER" id="PTHR30069:SF29">
    <property type="entry name" value="HEMOGLOBIN AND HEMOGLOBIN-HAPTOGLOBIN-BINDING PROTEIN 1-RELATED"/>
    <property type="match status" value="1"/>
</dbReference>
<dbReference type="Pfam" id="PF07715">
    <property type="entry name" value="Plug"/>
    <property type="match status" value="1"/>
</dbReference>
<dbReference type="InterPro" id="IPR023997">
    <property type="entry name" value="TonB-dep_OMP_SusC/RagA_CS"/>
</dbReference>
<keyword evidence="7 8" id="KW-0998">Cell outer membrane</keyword>
<feature type="domain" description="TonB-dependent receptor plug" evidence="10">
    <location>
        <begin position="116"/>
        <end position="223"/>
    </location>
</feature>
<dbReference type="RefSeq" id="WP_101472852.1">
    <property type="nucleotide sequence ID" value="NZ_PJND01000010.1"/>
</dbReference>
<dbReference type="EMBL" id="PJND01000010">
    <property type="protein sequence ID" value="PKW20366.1"/>
    <property type="molecule type" value="Genomic_DNA"/>
</dbReference>
<keyword evidence="3 8" id="KW-1134">Transmembrane beta strand</keyword>
<evidence type="ECO:0000256" key="6">
    <source>
        <dbReference type="ARBA" id="ARBA00023136"/>
    </source>
</evidence>
<dbReference type="SUPFAM" id="SSF49464">
    <property type="entry name" value="Carboxypeptidase regulatory domain-like"/>
    <property type="match status" value="1"/>
</dbReference>
<comment type="similarity">
    <text evidence="8">Belongs to the TonB-dependent receptor family.</text>
</comment>
<dbReference type="InterPro" id="IPR039426">
    <property type="entry name" value="TonB-dep_rcpt-like"/>
</dbReference>
<evidence type="ECO:0000256" key="2">
    <source>
        <dbReference type="ARBA" id="ARBA00022448"/>
    </source>
</evidence>
<protein>
    <submittedName>
        <fullName evidence="12">TonB-linked SusC/RagA family outer membrane protein</fullName>
    </submittedName>
</protein>
<proteinExistence type="inferred from homology"/>
<evidence type="ECO:0000259" key="10">
    <source>
        <dbReference type="Pfam" id="PF07715"/>
    </source>
</evidence>
<evidence type="ECO:0000256" key="8">
    <source>
        <dbReference type="PROSITE-ProRule" id="PRU01360"/>
    </source>
</evidence>
<feature type="chain" id="PRO_5019858736" evidence="9">
    <location>
        <begin position="23"/>
        <end position="1027"/>
    </location>
</feature>
<name>A0A497U1M0_9FLAO</name>
<accession>A0A497U1M0</accession>
<comment type="caution">
    <text evidence="12">The sequence shown here is derived from an EMBL/GenBank/DDBJ whole genome shotgun (WGS) entry which is preliminary data.</text>
</comment>
<dbReference type="NCBIfam" id="TIGR04056">
    <property type="entry name" value="OMP_RagA_SusC"/>
    <property type="match status" value="1"/>
</dbReference>
<reference evidence="11 13" key="1">
    <citation type="submission" date="2017-12" db="EMBL/GenBank/DDBJ databases">
        <title>Genomic Encyclopedia of Type Strains, Phase III (KMG-III): the genomes of soil and plant-associated and newly described type strains.</title>
        <authorList>
            <person name="Whitman W."/>
        </authorList>
    </citation>
    <scope>NUCLEOTIDE SEQUENCE [LARGE SCALE GENOMIC DNA]</scope>
    <source>
        <strain evidence="11 13">IP-10</strain>
    </source>
</reference>
<evidence type="ECO:0000256" key="5">
    <source>
        <dbReference type="ARBA" id="ARBA00022729"/>
    </source>
</evidence>
<dbReference type="Gene3D" id="2.170.130.10">
    <property type="entry name" value="TonB-dependent receptor, plug domain"/>
    <property type="match status" value="1"/>
</dbReference>
<evidence type="ECO:0000256" key="9">
    <source>
        <dbReference type="SAM" id="SignalP"/>
    </source>
</evidence>
<evidence type="ECO:0000256" key="4">
    <source>
        <dbReference type="ARBA" id="ARBA00022692"/>
    </source>
</evidence>
<dbReference type="SUPFAM" id="SSF56935">
    <property type="entry name" value="Porins"/>
    <property type="match status" value="1"/>
</dbReference>
<dbReference type="AlphaFoldDB" id="A0A497U1M0"/>
<dbReference type="Pfam" id="PF13715">
    <property type="entry name" value="CarbopepD_reg_2"/>
    <property type="match status" value="1"/>
</dbReference>
<evidence type="ECO:0000256" key="3">
    <source>
        <dbReference type="ARBA" id="ARBA00022452"/>
    </source>
</evidence>
<keyword evidence="4 8" id="KW-0812">Transmembrane</keyword>
<dbReference type="Proteomes" id="UP000233767">
    <property type="component" value="Unassembled WGS sequence"/>
</dbReference>
<evidence type="ECO:0000256" key="7">
    <source>
        <dbReference type="ARBA" id="ARBA00023237"/>
    </source>
</evidence>
<dbReference type="GO" id="GO:0009279">
    <property type="term" value="C:cell outer membrane"/>
    <property type="evidence" value="ECO:0007669"/>
    <property type="project" value="UniProtKB-SubCell"/>
</dbReference>
<keyword evidence="5 9" id="KW-0732">Signal</keyword>
<dbReference type="InterPro" id="IPR037066">
    <property type="entry name" value="Plug_dom_sf"/>
</dbReference>
<dbReference type="InterPro" id="IPR036942">
    <property type="entry name" value="Beta-barrel_TonB_sf"/>
</dbReference>
<dbReference type="EMBL" id="RCCB01000014">
    <property type="protein sequence ID" value="RLJ23677.1"/>
    <property type="molecule type" value="Genomic_DNA"/>
</dbReference>
<dbReference type="Proteomes" id="UP000275027">
    <property type="component" value="Unassembled WGS sequence"/>
</dbReference>
<keyword evidence="6 8" id="KW-0472">Membrane</keyword>
<dbReference type="GO" id="GO:0015344">
    <property type="term" value="F:siderophore uptake transmembrane transporter activity"/>
    <property type="evidence" value="ECO:0007669"/>
    <property type="project" value="TreeGrafter"/>
</dbReference>
<reference evidence="12 14" key="2">
    <citation type="submission" date="2018-10" db="EMBL/GenBank/DDBJ databases">
        <title>Genomic Encyclopedia of Archaeal and Bacterial Type Strains, Phase II (KMG-II): from individual species to whole genera.</title>
        <authorList>
            <person name="Goeker M."/>
        </authorList>
    </citation>
    <scope>NUCLEOTIDE SEQUENCE [LARGE SCALE GENOMIC DNA]</scope>
    <source>
        <strain evidence="12 14">DSM 21886</strain>
    </source>
</reference>
<evidence type="ECO:0000313" key="12">
    <source>
        <dbReference type="EMBL" id="RLJ23677.1"/>
    </source>
</evidence>
<dbReference type="NCBIfam" id="TIGR04057">
    <property type="entry name" value="SusC_RagA_signa"/>
    <property type="match status" value="1"/>
</dbReference>
<keyword evidence="13" id="KW-1185">Reference proteome</keyword>
<evidence type="ECO:0000256" key="1">
    <source>
        <dbReference type="ARBA" id="ARBA00004571"/>
    </source>
</evidence>
<dbReference type="PROSITE" id="PS52016">
    <property type="entry name" value="TONB_DEPENDENT_REC_3"/>
    <property type="match status" value="1"/>
</dbReference>
<gene>
    <name evidence="11" type="ORF">B0G92_3078</name>
    <name evidence="12" type="ORF">CLV50_2950</name>
</gene>
<keyword evidence="2 8" id="KW-0813">Transport</keyword>
<feature type="signal peptide" evidence="9">
    <location>
        <begin position="1"/>
        <end position="22"/>
    </location>
</feature>
<organism evidence="12 14">
    <name type="scientific">Flavobacterium lindanitolerans</name>
    <dbReference type="NCBI Taxonomy" id="428988"/>
    <lineage>
        <taxon>Bacteria</taxon>
        <taxon>Pseudomonadati</taxon>
        <taxon>Bacteroidota</taxon>
        <taxon>Flavobacteriia</taxon>
        <taxon>Flavobacteriales</taxon>
        <taxon>Flavobacteriaceae</taxon>
        <taxon>Flavobacterium</taxon>
    </lineage>
</organism>
<dbReference type="InterPro" id="IPR012910">
    <property type="entry name" value="Plug_dom"/>
</dbReference>
<dbReference type="Gene3D" id="2.40.170.20">
    <property type="entry name" value="TonB-dependent receptor, beta-barrel domain"/>
    <property type="match status" value="1"/>
</dbReference>
<dbReference type="PANTHER" id="PTHR30069">
    <property type="entry name" value="TONB-DEPENDENT OUTER MEMBRANE RECEPTOR"/>
    <property type="match status" value="1"/>
</dbReference>
<dbReference type="Gene3D" id="2.60.40.1120">
    <property type="entry name" value="Carboxypeptidase-like, regulatory domain"/>
    <property type="match status" value="1"/>
</dbReference>
<evidence type="ECO:0000313" key="11">
    <source>
        <dbReference type="EMBL" id="PKW20366.1"/>
    </source>
</evidence>
<dbReference type="InterPro" id="IPR023996">
    <property type="entry name" value="TonB-dep_OMP_SusC/RagA"/>
</dbReference>
<dbReference type="GO" id="GO:0044718">
    <property type="term" value="P:siderophore transmembrane transport"/>
    <property type="evidence" value="ECO:0007669"/>
    <property type="project" value="TreeGrafter"/>
</dbReference>
<dbReference type="InterPro" id="IPR008969">
    <property type="entry name" value="CarboxyPept-like_regulatory"/>
</dbReference>
<comment type="subcellular location">
    <subcellularLocation>
        <location evidence="1 8">Cell outer membrane</location>
        <topology evidence="1 8">Multi-pass membrane protein</topology>
    </subcellularLocation>
</comment>
<evidence type="ECO:0000313" key="14">
    <source>
        <dbReference type="Proteomes" id="UP000275027"/>
    </source>
</evidence>
<evidence type="ECO:0000313" key="13">
    <source>
        <dbReference type="Proteomes" id="UP000233767"/>
    </source>
</evidence>
<sequence length="1027" mass="112038">MKTKLNGLLTLVLALIMQISFAQERTISGTVSDQSGLPLPGVSVTIKGTTMGTQTDFDGKFQIKASPPDILVFSFIGMTTKEVMATANDFNIVMEDDATQLETVVVTALGIKRNPKELSYSTQVVKSDELNQAKAVNAATALVGKVSGLQINTINSGVNPQTRVVLRGARSISGNNEALIVIDGVPSALSTLSELNPNDIESTTILKGANAAALYGSAGSNGAIMITTKKGRNGKMTLQYNSTITFEQVQFIPDRQTRFGQGWAGELDPVENTNWGAPLDGSLVQVGPELPDGSIREFSYVARKNNIKDFFNVGTTKQNGFSISQGDENGNLFFSAQDVKTEGIIPGDLYHKNTFRLNTSKNSGNWSVTGNVSYFTDKTDIAGSLTGSDDESSFFTDTESGRSLYSQLLQTPINIPLEVYSQGDLQDYFTNYAYNPYWILKNSRRISSTERFQGSVDLGYKINDWFNVLYRGGVSMLSSDFKHTNNGHVFTDGSGREDLNQGVSDGSNFERRINSDLMLNFDFNLTKDITAKIILGNNIRDIRTKEIGIRGDNLVVEGLYNVSLRTGELRGVEFNSRLRSIGLYGSAELGFKDFLFLNVTGRNDWSSALIKENNSYFYPSYGISFIPTSAFPELKGKVLNFAKLTASYTKVGNSTSAYANQNTYVRSVGFPYGDLTSFNLSSTVALAGLKPEFTTSKEFGLNLEFFNKRIWLDASYYISNSTDQIINAAASSSSGATRALLNAGELQTKGLELDLGFVPIQTEDFSWDFRVSYSAPKTEVKSLLPGVNELSLGGFSTAGVYAVVGQEYPIIKGTAYERDDQGRVIIDQATGNPIQSSALKNLGKTTPDYIVGLSTNFNYKGFRLSAVFDYRTGHVFYNEIGQMLDFTGSSVQSAQTGRLPFVFPNSSYQTAPGVYTANTSIPTSSGGQPFWDSVYSNIAENYVIDATAFKCREIALSYSFPKKVLDNSPFEGITIGANARNVFMILPKANRYTDPEFGFTTGNAVGVGTVNEVPPTRSYGFNVTLTF</sequence>